<name>A0A6H5J2E9_9HYME</name>
<dbReference type="EMBL" id="CADCXV010001327">
    <property type="protein sequence ID" value="CAB0043532.1"/>
    <property type="molecule type" value="Genomic_DNA"/>
</dbReference>
<feature type="non-terminal residue" evidence="2">
    <location>
        <position position="162"/>
    </location>
</feature>
<evidence type="ECO:0000313" key="2">
    <source>
        <dbReference type="EMBL" id="CAB0043532.1"/>
    </source>
</evidence>
<dbReference type="Proteomes" id="UP000479190">
    <property type="component" value="Unassembled WGS sequence"/>
</dbReference>
<evidence type="ECO:0000313" key="3">
    <source>
        <dbReference type="Proteomes" id="UP000479190"/>
    </source>
</evidence>
<reference evidence="2 3" key="1">
    <citation type="submission" date="2020-02" db="EMBL/GenBank/DDBJ databases">
        <authorList>
            <person name="Ferguson B K."/>
        </authorList>
    </citation>
    <scope>NUCLEOTIDE SEQUENCE [LARGE SCALE GENOMIC DNA]</scope>
</reference>
<sequence length="162" mass="17816">MNIRLALNELAKTTYKAVQPLQLFLQGPGRKFRGRRELGILFACNARQGSERQLFSPLIAFTIVYGDVRGVGSGPSSIKARPAGLLSTFSTSAPAGSAARRSRLLTCRESHAPSVFAPRCEASTHTSARGSHRQLGTRENTEQSKKKHNYCRARTSYRTAQH</sequence>
<feature type="region of interest" description="Disordered" evidence="1">
    <location>
        <begin position="120"/>
        <end position="162"/>
    </location>
</feature>
<keyword evidence="3" id="KW-1185">Reference proteome</keyword>
<accession>A0A6H5J2E9</accession>
<evidence type="ECO:0000256" key="1">
    <source>
        <dbReference type="SAM" id="MobiDB-lite"/>
    </source>
</evidence>
<dbReference type="AlphaFoldDB" id="A0A6H5J2E9"/>
<proteinExistence type="predicted"/>
<protein>
    <submittedName>
        <fullName evidence="2">Uncharacterized protein</fullName>
    </submittedName>
</protein>
<organism evidence="2 3">
    <name type="scientific">Trichogramma brassicae</name>
    <dbReference type="NCBI Taxonomy" id="86971"/>
    <lineage>
        <taxon>Eukaryota</taxon>
        <taxon>Metazoa</taxon>
        <taxon>Ecdysozoa</taxon>
        <taxon>Arthropoda</taxon>
        <taxon>Hexapoda</taxon>
        <taxon>Insecta</taxon>
        <taxon>Pterygota</taxon>
        <taxon>Neoptera</taxon>
        <taxon>Endopterygota</taxon>
        <taxon>Hymenoptera</taxon>
        <taxon>Apocrita</taxon>
        <taxon>Proctotrupomorpha</taxon>
        <taxon>Chalcidoidea</taxon>
        <taxon>Trichogrammatidae</taxon>
        <taxon>Trichogramma</taxon>
    </lineage>
</organism>
<gene>
    <name evidence="2" type="ORF">TBRA_LOCUS15120</name>
</gene>